<dbReference type="GO" id="GO:0016989">
    <property type="term" value="F:sigma factor antagonist activity"/>
    <property type="evidence" value="ECO:0007669"/>
    <property type="project" value="TreeGrafter"/>
</dbReference>
<protein>
    <submittedName>
        <fullName evidence="3">FecR family protein</fullName>
    </submittedName>
</protein>
<name>A0A1T5G0G6_9SPHI</name>
<reference evidence="4" key="1">
    <citation type="submission" date="2017-02" db="EMBL/GenBank/DDBJ databases">
        <authorList>
            <person name="Varghese N."/>
            <person name="Submissions S."/>
        </authorList>
    </citation>
    <scope>NUCLEOTIDE SEQUENCE [LARGE SCALE GENOMIC DNA]</scope>
    <source>
        <strain evidence="4">DSM 24091</strain>
    </source>
</reference>
<evidence type="ECO:0000259" key="2">
    <source>
        <dbReference type="Pfam" id="PF16344"/>
    </source>
</evidence>
<dbReference type="STRING" id="1513896.SAMN05660841_03653"/>
<sequence length="389" mass="43810">MEPEKLDRIIDLLFKQKVDKLSPSEQDELDRWKKETSANLRLSDQLGDEVLFAEELALYKQFDGEKALNRFKADNLIERHSVFKRLWKYTAAAAVVLIGVTVGIRYINLDKQDMKTSEQAVIVPGGNRAALVLENGEQILLHESEEGIVFGDSVYYEDGKAVAKVAPSQWLTVVTPRGGTYKMTLADGTKVWLNSDSKFKYQRGQVGGERKVFLDGEAYFEVASKRRSSVSNRDYIPFRVISGIQEVVVLGTTFNVMGYAADNSVETTLLEGKVNVYGIGNMKGQSTLLAPGQQSVLTRKGQLLVKEVDVEPYVAWKDGRFQFESQKLVDIMNTLARWYDIEVVFDSDKKNVLFTGSMDRNASFNDILEKIGGTKQVSFRIEGRRVIVM</sequence>
<feature type="domain" description="Protein FecR C-terminal" evidence="2">
    <location>
        <begin position="320"/>
        <end position="388"/>
    </location>
</feature>
<dbReference type="RefSeq" id="WP_079645296.1">
    <property type="nucleotide sequence ID" value="NZ_FUZF01000020.1"/>
</dbReference>
<feature type="domain" description="FecR protein" evidence="1">
    <location>
        <begin position="172"/>
        <end position="275"/>
    </location>
</feature>
<dbReference type="EMBL" id="FUZF01000020">
    <property type="protein sequence ID" value="SKC01754.1"/>
    <property type="molecule type" value="Genomic_DNA"/>
</dbReference>
<evidence type="ECO:0000313" key="3">
    <source>
        <dbReference type="EMBL" id="SKC01754.1"/>
    </source>
</evidence>
<dbReference type="InterPro" id="IPR012373">
    <property type="entry name" value="Ferrdict_sens_TM"/>
</dbReference>
<dbReference type="OrthoDB" id="1099963at2"/>
<dbReference type="Pfam" id="PF16344">
    <property type="entry name" value="FecR_C"/>
    <property type="match status" value="1"/>
</dbReference>
<keyword evidence="4" id="KW-1185">Reference proteome</keyword>
<dbReference type="AlphaFoldDB" id="A0A1T5G0G6"/>
<dbReference type="PANTHER" id="PTHR30273:SF2">
    <property type="entry name" value="PROTEIN FECR"/>
    <property type="match status" value="1"/>
</dbReference>
<dbReference type="InterPro" id="IPR032508">
    <property type="entry name" value="FecR_C"/>
</dbReference>
<dbReference type="Proteomes" id="UP000190150">
    <property type="component" value="Unassembled WGS sequence"/>
</dbReference>
<dbReference type="Pfam" id="PF04773">
    <property type="entry name" value="FecR"/>
    <property type="match status" value="1"/>
</dbReference>
<organism evidence="3 4">
    <name type="scientific">Sphingobacterium nematocida</name>
    <dbReference type="NCBI Taxonomy" id="1513896"/>
    <lineage>
        <taxon>Bacteria</taxon>
        <taxon>Pseudomonadati</taxon>
        <taxon>Bacteroidota</taxon>
        <taxon>Sphingobacteriia</taxon>
        <taxon>Sphingobacteriales</taxon>
        <taxon>Sphingobacteriaceae</taxon>
        <taxon>Sphingobacterium</taxon>
    </lineage>
</organism>
<evidence type="ECO:0000313" key="4">
    <source>
        <dbReference type="Proteomes" id="UP000190150"/>
    </source>
</evidence>
<dbReference type="InterPro" id="IPR006860">
    <property type="entry name" value="FecR"/>
</dbReference>
<gene>
    <name evidence="3" type="ORF">SAMN05660841_03653</name>
</gene>
<accession>A0A1T5G0G6</accession>
<dbReference type="Gene3D" id="2.60.120.1440">
    <property type="match status" value="1"/>
</dbReference>
<dbReference type="PANTHER" id="PTHR30273">
    <property type="entry name" value="PERIPLASMIC SIGNAL SENSOR AND SIGMA FACTOR ACTIVATOR FECR-RELATED"/>
    <property type="match status" value="1"/>
</dbReference>
<proteinExistence type="predicted"/>
<dbReference type="Gene3D" id="3.55.50.30">
    <property type="match status" value="1"/>
</dbReference>
<evidence type="ECO:0000259" key="1">
    <source>
        <dbReference type="Pfam" id="PF04773"/>
    </source>
</evidence>